<sequence length="145" mass="16413">MNSLFKIDYRVDEYSIFVGAPIFERIKLFSLSTCPSVARVPLVTTDRIRRKSPEDKIVHPPIAESLLRKTRIVLFNAFTEVLFDMVTSFQTIGEKPRINIPALLPLEMLQTVIRRAHPGQPDVCAVEKRPTQAPSACGISQQIKH</sequence>
<organism evidence="1 2">
    <name type="scientific">Eumeta variegata</name>
    <name type="common">Bagworm moth</name>
    <name type="synonym">Eumeta japonica</name>
    <dbReference type="NCBI Taxonomy" id="151549"/>
    <lineage>
        <taxon>Eukaryota</taxon>
        <taxon>Metazoa</taxon>
        <taxon>Ecdysozoa</taxon>
        <taxon>Arthropoda</taxon>
        <taxon>Hexapoda</taxon>
        <taxon>Insecta</taxon>
        <taxon>Pterygota</taxon>
        <taxon>Neoptera</taxon>
        <taxon>Endopterygota</taxon>
        <taxon>Lepidoptera</taxon>
        <taxon>Glossata</taxon>
        <taxon>Ditrysia</taxon>
        <taxon>Tineoidea</taxon>
        <taxon>Psychidae</taxon>
        <taxon>Oiketicinae</taxon>
        <taxon>Eumeta</taxon>
    </lineage>
</organism>
<evidence type="ECO:0000313" key="2">
    <source>
        <dbReference type="Proteomes" id="UP000299102"/>
    </source>
</evidence>
<comment type="caution">
    <text evidence="1">The sequence shown here is derived from an EMBL/GenBank/DDBJ whole genome shotgun (WGS) entry which is preliminary data.</text>
</comment>
<protein>
    <submittedName>
        <fullName evidence="1">Uncharacterized protein</fullName>
    </submittedName>
</protein>
<gene>
    <name evidence="1" type="ORF">EVAR_77532_1</name>
</gene>
<keyword evidence="2" id="KW-1185">Reference proteome</keyword>
<name>A0A4C1T6R7_EUMVA</name>
<reference evidence="1 2" key="1">
    <citation type="journal article" date="2019" name="Commun. Biol.">
        <title>The bagworm genome reveals a unique fibroin gene that provides high tensile strength.</title>
        <authorList>
            <person name="Kono N."/>
            <person name="Nakamura H."/>
            <person name="Ohtoshi R."/>
            <person name="Tomita M."/>
            <person name="Numata K."/>
            <person name="Arakawa K."/>
        </authorList>
    </citation>
    <scope>NUCLEOTIDE SEQUENCE [LARGE SCALE GENOMIC DNA]</scope>
</reference>
<dbReference type="AlphaFoldDB" id="A0A4C1T6R7"/>
<proteinExistence type="predicted"/>
<dbReference type="Proteomes" id="UP000299102">
    <property type="component" value="Unassembled WGS sequence"/>
</dbReference>
<evidence type="ECO:0000313" key="1">
    <source>
        <dbReference type="EMBL" id="GBP10112.1"/>
    </source>
</evidence>
<dbReference type="EMBL" id="BGZK01000039">
    <property type="protein sequence ID" value="GBP10112.1"/>
    <property type="molecule type" value="Genomic_DNA"/>
</dbReference>
<accession>A0A4C1T6R7</accession>